<dbReference type="CDD" id="cd02645">
    <property type="entry name" value="R3H_AAA"/>
    <property type="match status" value="1"/>
</dbReference>
<dbReference type="Pfam" id="PF19568">
    <property type="entry name" value="Spore_III_AA"/>
    <property type="match status" value="1"/>
</dbReference>
<dbReference type="PANTHER" id="PTHR20953:SF3">
    <property type="entry name" value="P-LOOP CONTAINING NUCLEOSIDE TRIPHOSPHATE HYDROLASES SUPERFAMILY PROTEIN"/>
    <property type="match status" value="1"/>
</dbReference>
<proteinExistence type="predicted"/>
<dbReference type="AlphaFoldDB" id="A0AAV1ACZ4"/>
<dbReference type="SUPFAM" id="SSF52540">
    <property type="entry name" value="P-loop containing nucleoside triphosphate hydrolases"/>
    <property type="match status" value="1"/>
</dbReference>
<dbReference type="InterPro" id="IPR045735">
    <property type="entry name" value="Spore_III_AA_AAA+_ATPase"/>
</dbReference>
<dbReference type="EMBL" id="OX451739">
    <property type="protein sequence ID" value="CAI8606915.1"/>
    <property type="molecule type" value="Genomic_DNA"/>
</dbReference>
<evidence type="ECO:0000313" key="5">
    <source>
        <dbReference type="EMBL" id="CAI8606915.1"/>
    </source>
</evidence>
<dbReference type="PRINTS" id="PR00830">
    <property type="entry name" value="ENDOLAPTASE"/>
</dbReference>
<dbReference type="PANTHER" id="PTHR20953">
    <property type="entry name" value="KINASE-RELATED"/>
    <property type="match status" value="1"/>
</dbReference>
<feature type="region of interest" description="Disordered" evidence="3">
    <location>
        <begin position="636"/>
        <end position="656"/>
    </location>
</feature>
<protein>
    <recommendedName>
        <fullName evidence="4">AAA+ ATPase domain-containing protein</fullName>
    </recommendedName>
</protein>
<dbReference type="GO" id="GO:0005524">
    <property type="term" value="F:ATP binding"/>
    <property type="evidence" value="ECO:0007669"/>
    <property type="project" value="UniProtKB-KW"/>
</dbReference>
<dbReference type="InterPro" id="IPR058670">
    <property type="entry name" value="PTPase_dom"/>
</dbReference>
<evidence type="ECO:0000256" key="2">
    <source>
        <dbReference type="ARBA" id="ARBA00022840"/>
    </source>
</evidence>
<evidence type="ECO:0000313" key="6">
    <source>
        <dbReference type="Proteomes" id="UP001157006"/>
    </source>
</evidence>
<dbReference type="Proteomes" id="UP001157006">
    <property type="component" value="Chromosome 4"/>
</dbReference>
<dbReference type="InterPro" id="IPR003593">
    <property type="entry name" value="AAA+_ATPase"/>
</dbReference>
<feature type="domain" description="AAA+ ATPase" evidence="4">
    <location>
        <begin position="191"/>
        <end position="322"/>
    </location>
</feature>
<evidence type="ECO:0000256" key="1">
    <source>
        <dbReference type="ARBA" id="ARBA00022741"/>
    </source>
</evidence>
<keyword evidence="1" id="KW-0547">Nucleotide-binding</keyword>
<dbReference type="InterPro" id="IPR027417">
    <property type="entry name" value="P-loop_NTPase"/>
</dbReference>
<dbReference type="Gene3D" id="3.40.50.300">
    <property type="entry name" value="P-loop containing nucleotide triphosphate hydrolases"/>
    <property type="match status" value="1"/>
</dbReference>
<feature type="compositionally biased region" description="Low complexity" evidence="3">
    <location>
        <begin position="642"/>
        <end position="656"/>
    </location>
</feature>
<dbReference type="InterPro" id="IPR034081">
    <property type="entry name" value="R3H_AAA"/>
</dbReference>
<evidence type="ECO:0000259" key="4">
    <source>
        <dbReference type="SMART" id="SM00382"/>
    </source>
</evidence>
<sequence length="664" mass="73738">MLLRLPFPLPLPLHLLRRHEHHQPPLPNSVPHKRFNYHIFSHPQSTSPSVPVLRATYPVDLTSPSSFHEDEQDVELGRLLSLLPEEMRRRVSDHPELQQLMEVVMDLGRKPLARFPSGDFVISEYPITVQDIEHATAQVGDFAVDNRAGISRTLHRISAIRNRKGTIIGLTCRVGRAISGTAKLLQDLVQDGASLLLIGPPGVGKTTIIREVARMLANDYKKRVMIVDTSNEIGGDGDIPHSGIGSARRMQVPNSDMQHKVLIEAVENHMPQVIVIDEIGTKLEAVAASTIAQRGIQLVATAHGITIENLIMNPSLEMLVGGIQSVTLGDEEASRRGVQKTVLERKGPSTFSCAVEIISKTQLRIHRSLEATVDAILSGRLPNVEVRKMKSQEQEEILQKEPVIDSPLENGGEIIVKDAPGRADVQTRQEESPLMLPIDMLEDSWEHRLPLRLFCYGILEATVIQGIKQLKMNDTDLQLTDNISEANALLALQSKLKKNSRIQAAFKSNDVPIYVTKTSSLDHVTKAIRALLSDYEDGLIVFGSLDKIKDSEKADALEEARMAIEHVVIPKGEPVDLLPRAYQVVSLQLELVRSYQLEARRIHGESDVHYLRIMPSHYGTDEVKALETSEFDGEFDDEFDDLSSSNGNANGSLNNLDRLPILPE</sequence>
<evidence type="ECO:0000256" key="3">
    <source>
        <dbReference type="SAM" id="MobiDB-lite"/>
    </source>
</evidence>
<accession>A0AAV1ACZ4</accession>
<dbReference type="GO" id="GO:0009507">
    <property type="term" value="C:chloroplast"/>
    <property type="evidence" value="ECO:0007669"/>
    <property type="project" value="TreeGrafter"/>
</dbReference>
<organism evidence="5 6">
    <name type="scientific">Vicia faba</name>
    <name type="common">Broad bean</name>
    <name type="synonym">Faba vulgaris</name>
    <dbReference type="NCBI Taxonomy" id="3906"/>
    <lineage>
        <taxon>Eukaryota</taxon>
        <taxon>Viridiplantae</taxon>
        <taxon>Streptophyta</taxon>
        <taxon>Embryophyta</taxon>
        <taxon>Tracheophyta</taxon>
        <taxon>Spermatophyta</taxon>
        <taxon>Magnoliopsida</taxon>
        <taxon>eudicotyledons</taxon>
        <taxon>Gunneridae</taxon>
        <taxon>Pentapetalae</taxon>
        <taxon>rosids</taxon>
        <taxon>fabids</taxon>
        <taxon>Fabales</taxon>
        <taxon>Fabaceae</taxon>
        <taxon>Papilionoideae</taxon>
        <taxon>50 kb inversion clade</taxon>
        <taxon>NPAAA clade</taxon>
        <taxon>Hologalegina</taxon>
        <taxon>IRL clade</taxon>
        <taxon>Fabeae</taxon>
        <taxon>Vicia</taxon>
    </lineage>
</organism>
<dbReference type="CDD" id="cd00009">
    <property type="entry name" value="AAA"/>
    <property type="match status" value="1"/>
</dbReference>
<keyword evidence="6" id="KW-1185">Reference proteome</keyword>
<keyword evidence="2" id="KW-0067">ATP-binding</keyword>
<dbReference type="SMART" id="SM00382">
    <property type="entry name" value="AAA"/>
    <property type="match status" value="1"/>
</dbReference>
<name>A0AAV1ACZ4_VICFA</name>
<dbReference type="Pfam" id="PF25516">
    <property type="entry name" value="PTPase"/>
    <property type="match status" value="1"/>
</dbReference>
<dbReference type="FunFam" id="3.40.50.300:FF:001088">
    <property type="entry name" value="uncharacterized protein ycf45 isoform X2"/>
    <property type="match status" value="1"/>
</dbReference>
<reference evidence="5 6" key="1">
    <citation type="submission" date="2023-01" db="EMBL/GenBank/DDBJ databases">
        <authorList>
            <person name="Kreplak J."/>
        </authorList>
    </citation>
    <scope>NUCLEOTIDE SEQUENCE [LARGE SCALE GENOMIC DNA]</scope>
</reference>
<gene>
    <name evidence="5" type="ORF">VFH_IV012800</name>
</gene>